<dbReference type="EMBL" id="CM043806">
    <property type="protein sequence ID" value="KAI4812620.1"/>
    <property type="molecule type" value="Genomic_DNA"/>
</dbReference>
<dbReference type="Proteomes" id="UP001057452">
    <property type="component" value="Chromosome 22"/>
</dbReference>
<accession>A0ACB9WGI4</accession>
<protein>
    <submittedName>
        <fullName evidence="1">Uncharacterized protein</fullName>
    </submittedName>
</protein>
<name>A0ACB9WGI4_CHAAC</name>
<keyword evidence="2" id="KW-1185">Reference proteome</keyword>
<comment type="caution">
    <text evidence="1">The sequence shown here is derived from an EMBL/GenBank/DDBJ whole genome shotgun (WGS) entry which is preliminary data.</text>
</comment>
<evidence type="ECO:0000313" key="2">
    <source>
        <dbReference type="Proteomes" id="UP001057452"/>
    </source>
</evidence>
<gene>
    <name evidence="1" type="ORF">KUCAC02_023990</name>
</gene>
<proteinExistence type="predicted"/>
<organism evidence="1 2">
    <name type="scientific">Chaenocephalus aceratus</name>
    <name type="common">Blackfin icefish</name>
    <name type="synonym">Chaenichthys aceratus</name>
    <dbReference type="NCBI Taxonomy" id="36190"/>
    <lineage>
        <taxon>Eukaryota</taxon>
        <taxon>Metazoa</taxon>
        <taxon>Chordata</taxon>
        <taxon>Craniata</taxon>
        <taxon>Vertebrata</taxon>
        <taxon>Euteleostomi</taxon>
        <taxon>Actinopterygii</taxon>
        <taxon>Neopterygii</taxon>
        <taxon>Teleostei</taxon>
        <taxon>Neoteleostei</taxon>
        <taxon>Acanthomorphata</taxon>
        <taxon>Eupercaria</taxon>
        <taxon>Perciformes</taxon>
        <taxon>Notothenioidei</taxon>
        <taxon>Channichthyidae</taxon>
        <taxon>Chaenocephalus</taxon>
    </lineage>
</organism>
<feature type="non-terminal residue" evidence="1">
    <location>
        <position position="64"/>
    </location>
</feature>
<feature type="non-terminal residue" evidence="1">
    <location>
        <position position="1"/>
    </location>
</feature>
<reference evidence="1" key="1">
    <citation type="submission" date="2022-05" db="EMBL/GenBank/DDBJ databases">
        <title>Chromosome-level genome of Chaenocephalus aceratus.</title>
        <authorList>
            <person name="Park H."/>
        </authorList>
    </citation>
    <scope>NUCLEOTIDE SEQUENCE</scope>
    <source>
        <strain evidence="1">KU_202001</strain>
    </source>
</reference>
<sequence length="64" mass="6669">QTQLSSGLAVNQGELSAGANPFYFGPPASASLRLNDPSDSKCQNRPTTTPPSTHPDISQKSSNP</sequence>
<evidence type="ECO:0000313" key="1">
    <source>
        <dbReference type="EMBL" id="KAI4812620.1"/>
    </source>
</evidence>